<proteinExistence type="predicted"/>
<feature type="compositionally biased region" description="Basic residues" evidence="1">
    <location>
        <begin position="248"/>
        <end position="257"/>
    </location>
</feature>
<dbReference type="Proteomes" id="UP000553632">
    <property type="component" value="Unassembled WGS sequence"/>
</dbReference>
<accession>A0A7J6NE85</accession>
<gene>
    <name evidence="2" type="ORF">FOZ63_032958</name>
</gene>
<feature type="compositionally biased region" description="Basic and acidic residues" evidence="1">
    <location>
        <begin position="134"/>
        <end position="152"/>
    </location>
</feature>
<sequence length="402" mass="46959">VAMKAILHNQDDGMQQRRNLLAYRQMSMCPYDPYLNAPGWIKENQSLWKRWLDEKGIQYKPKATALLLLLFVVFSARTGSSKSKPKPNAQNGRAGSDDDAEGEDQEDYDEDYLFEVDYEAEVKRLQEEADIREREEAKKRAQKEAEMESEKKRTARKQRKSLYLEKKDPVRILEMQRKRKKDRDNYKPMKPGQEYSDTDTEEIVEWAFARRDYLINNKGKAGLKEAKELERRALMHLEWKERRVENRGRKKKKKRKTKEGSDKHEREKKDKKKKKGDTAIVISPYFFRSSSLLRRMFPRLSALFSSQGSRRGPPRRDARPTDDGADDSWGLFPRVIGVQRTNDPTRTGTYTKKSPASSASRREERYTSEGRGPDSGQVGASSDETYLFFPQEHTSRSIIRVQ</sequence>
<evidence type="ECO:0000256" key="1">
    <source>
        <dbReference type="SAM" id="MobiDB-lite"/>
    </source>
</evidence>
<protein>
    <submittedName>
        <fullName evidence="2">Uncharacterized protein</fullName>
    </submittedName>
</protein>
<feature type="region of interest" description="Disordered" evidence="1">
    <location>
        <begin position="134"/>
        <end position="198"/>
    </location>
</feature>
<evidence type="ECO:0000313" key="2">
    <source>
        <dbReference type="EMBL" id="KAF4682198.1"/>
    </source>
</evidence>
<reference evidence="2 3" key="1">
    <citation type="submission" date="2020-04" db="EMBL/GenBank/DDBJ databases">
        <title>Perkinsus olseni comparative genomics.</title>
        <authorList>
            <person name="Bogema D.R."/>
        </authorList>
    </citation>
    <scope>NUCLEOTIDE SEQUENCE [LARGE SCALE GENOMIC DNA]</scope>
    <source>
        <strain evidence="2 3">ATCC PRA-207</strain>
    </source>
</reference>
<dbReference type="AlphaFoldDB" id="A0A7J6NE85"/>
<feature type="region of interest" description="Disordered" evidence="1">
    <location>
        <begin position="239"/>
        <end position="276"/>
    </location>
</feature>
<feature type="compositionally biased region" description="Basic and acidic residues" evidence="1">
    <location>
        <begin position="162"/>
        <end position="187"/>
    </location>
</feature>
<feature type="compositionally biased region" description="Acidic residues" evidence="1">
    <location>
        <begin position="97"/>
        <end position="106"/>
    </location>
</feature>
<evidence type="ECO:0000313" key="3">
    <source>
        <dbReference type="Proteomes" id="UP000553632"/>
    </source>
</evidence>
<dbReference type="EMBL" id="JABANO010040822">
    <property type="protein sequence ID" value="KAF4682198.1"/>
    <property type="molecule type" value="Genomic_DNA"/>
</dbReference>
<feature type="region of interest" description="Disordered" evidence="1">
    <location>
        <begin position="79"/>
        <end position="106"/>
    </location>
</feature>
<name>A0A7J6NE85_PEROL</name>
<comment type="caution">
    <text evidence="2">The sequence shown here is derived from an EMBL/GenBank/DDBJ whole genome shotgun (WGS) entry which is preliminary data.</text>
</comment>
<keyword evidence="3" id="KW-1185">Reference proteome</keyword>
<feature type="compositionally biased region" description="Polar residues" evidence="1">
    <location>
        <begin position="339"/>
        <end position="355"/>
    </location>
</feature>
<feature type="region of interest" description="Disordered" evidence="1">
    <location>
        <begin position="304"/>
        <end position="402"/>
    </location>
</feature>
<feature type="compositionally biased region" description="Basic and acidic residues" evidence="1">
    <location>
        <begin position="360"/>
        <end position="372"/>
    </location>
</feature>
<feature type="compositionally biased region" description="Polar residues" evidence="1">
    <location>
        <begin position="79"/>
        <end position="93"/>
    </location>
</feature>
<feature type="compositionally biased region" description="Basic and acidic residues" evidence="1">
    <location>
        <begin position="258"/>
        <end position="268"/>
    </location>
</feature>
<feature type="non-terminal residue" evidence="2">
    <location>
        <position position="402"/>
    </location>
</feature>
<organism evidence="2 3">
    <name type="scientific">Perkinsus olseni</name>
    <name type="common">Perkinsus atlanticus</name>
    <dbReference type="NCBI Taxonomy" id="32597"/>
    <lineage>
        <taxon>Eukaryota</taxon>
        <taxon>Sar</taxon>
        <taxon>Alveolata</taxon>
        <taxon>Perkinsozoa</taxon>
        <taxon>Perkinsea</taxon>
        <taxon>Perkinsida</taxon>
        <taxon>Perkinsidae</taxon>
        <taxon>Perkinsus</taxon>
    </lineage>
</organism>